<dbReference type="PANTHER" id="PTHR24416:SF617">
    <property type="entry name" value="RET ONCOGENE, ISOFORM A"/>
    <property type="match status" value="1"/>
</dbReference>
<dbReference type="PANTHER" id="PTHR24416">
    <property type="entry name" value="TYROSINE-PROTEIN KINASE RECEPTOR"/>
    <property type="match status" value="1"/>
</dbReference>
<dbReference type="InterPro" id="IPR001245">
    <property type="entry name" value="Ser-Thr/Tyr_kinase_cat_dom"/>
</dbReference>
<reference evidence="3" key="3">
    <citation type="submission" date="2016-03" db="UniProtKB">
        <authorList>
            <consortium name="EnsemblProtists"/>
        </authorList>
    </citation>
    <scope>IDENTIFICATION</scope>
</reference>
<sequence length="113" mass="12893">MPPEALQKGRFSESSDVWSFAVTMWEVLTSGSIPYYDLSDDRAVLEHVLQGGRLPRHVIAGECPDSLWALVMRCWASSAKDRPSFSELVAALRRIREQRNKRKQAELQCEVED</sequence>
<name>L1J8S1_GUITC</name>
<dbReference type="InterPro" id="IPR000719">
    <property type="entry name" value="Prot_kinase_dom"/>
</dbReference>
<evidence type="ECO:0000313" key="3">
    <source>
        <dbReference type="EnsemblProtists" id="EKX44916"/>
    </source>
</evidence>
<dbReference type="Proteomes" id="UP000011087">
    <property type="component" value="Unassembled WGS sequence"/>
</dbReference>
<dbReference type="eggNOG" id="KOG1026">
    <property type="taxonomic scope" value="Eukaryota"/>
</dbReference>
<accession>L1J8S1</accession>
<evidence type="ECO:0000259" key="1">
    <source>
        <dbReference type="PROSITE" id="PS50011"/>
    </source>
</evidence>
<proteinExistence type="predicted"/>
<dbReference type="GeneID" id="17301587"/>
<dbReference type="OMA" id="LATWRYS"/>
<dbReference type="GO" id="GO:0007169">
    <property type="term" value="P:cell surface receptor protein tyrosine kinase signaling pathway"/>
    <property type="evidence" value="ECO:0007669"/>
    <property type="project" value="TreeGrafter"/>
</dbReference>
<protein>
    <recommendedName>
        <fullName evidence="1">Protein kinase domain-containing protein</fullName>
    </recommendedName>
</protein>
<dbReference type="PROSITE" id="PS50011">
    <property type="entry name" value="PROTEIN_KINASE_DOM"/>
    <property type="match status" value="1"/>
</dbReference>
<feature type="domain" description="Protein kinase" evidence="1">
    <location>
        <begin position="1"/>
        <end position="95"/>
    </location>
</feature>
<dbReference type="GO" id="GO:0005524">
    <property type="term" value="F:ATP binding"/>
    <property type="evidence" value="ECO:0007669"/>
    <property type="project" value="InterPro"/>
</dbReference>
<dbReference type="EMBL" id="JH993002">
    <property type="protein sequence ID" value="EKX44916.1"/>
    <property type="molecule type" value="Genomic_DNA"/>
</dbReference>
<dbReference type="GO" id="GO:0043235">
    <property type="term" value="C:receptor complex"/>
    <property type="evidence" value="ECO:0007669"/>
    <property type="project" value="TreeGrafter"/>
</dbReference>
<dbReference type="STRING" id="905079.L1J8S1"/>
<dbReference type="GO" id="GO:0005886">
    <property type="term" value="C:plasma membrane"/>
    <property type="evidence" value="ECO:0007669"/>
    <property type="project" value="TreeGrafter"/>
</dbReference>
<dbReference type="SUPFAM" id="SSF56112">
    <property type="entry name" value="Protein kinase-like (PK-like)"/>
    <property type="match status" value="1"/>
</dbReference>
<gene>
    <name evidence="2" type="ORF">GUITHDRAFT_94912</name>
</gene>
<dbReference type="SMART" id="SM00219">
    <property type="entry name" value="TyrKc"/>
    <property type="match status" value="1"/>
</dbReference>
<dbReference type="AlphaFoldDB" id="L1J8S1"/>
<dbReference type="KEGG" id="gtt:GUITHDRAFT_94912"/>
<dbReference type="InterPro" id="IPR011009">
    <property type="entry name" value="Kinase-like_dom_sf"/>
</dbReference>
<dbReference type="InterPro" id="IPR020635">
    <property type="entry name" value="Tyr_kinase_cat_dom"/>
</dbReference>
<dbReference type="PaxDb" id="55529-EKX44916"/>
<dbReference type="GO" id="GO:0004714">
    <property type="term" value="F:transmembrane receptor protein tyrosine kinase activity"/>
    <property type="evidence" value="ECO:0007669"/>
    <property type="project" value="TreeGrafter"/>
</dbReference>
<dbReference type="Pfam" id="PF07714">
    <property type="entry name" value="PK_Tyr_Ser-Thr"/>
    <property type="match status" value="1"/>
</dbReference>
<reference evidence="2 4" key="1">
    <citation type="journal article" date="2012" name="Nature">
        <title>Algal genomes reveal evolutionary mosaicism and the fate of nucleomorphs.</title>
        <authorList>
            <consortium name="DOE Joint Genome Institute"/>
            <person name="Curtis B.A."/>
            <person name="Tanifuji G."/>
            <person name="Burki F."/>
            <person name="Gruber A."/>
            <person name="Irimia M."/>
            <person name="Maruyama S."/>
            <person name="Arias M.C."/>
            <person name="Ball S.G."/>
            <person name="Gile G.H."/>
            <person name="Hirakawa Y."/>
            <person name="Hopkins J.F."/>
            <person name="Kuo A."/>
            <person name="Rensing S.A."/>
            <person name="Schmutz J."/>
            <person name="Symeonidi A."/>
            <person name="Elias M."/>
            <person name="Eveleigh R.J."/>
            <person name="Herman E.K."/>
            <person name="Klute M.J."/>
            <person name="Nakayama T."/>
            <person name="Obornik M."/>
            <person name="Reyes-Prieto A."/>
            <person name="Armbrust E.V."/>
            <person name="Aves S.J."/>
            <person name="Beiko R.G."/>
            <person name="Coutinho P."/>
            <person name="Dacks J.B."/>
            <person name="Durnford D.G."/>
            <person name="Fast N.M."/>
            <person name="Green B.R."/>
            <person name="Grisdale C.J."/>
            <person name="Hempel F."/>
            <person name="Henrissat B."/>
            <person name="Hoppner M.P."/>
            <person name="Ishida K."/>
            <person name="Kim E."/>
            <person name="Koreny L."/>
            <person name="Kroth P.G."/>
            <person name="Liu Y."/>
            <person name="Malik S.B."/>
            <person name="Maier U.G."/>
            <person name="McRose D."/>
            <person name="Mock T."/>
            <person name="Neilson J.A."/>
            <person name="Onodera N.T."/>
            <person name="Poole A.M."/>
            <person name="Pritham E.J."/>
            <person name="Richards T.A."/>
            <person name="Rocap G."/>
            <person name="Roy S.W."/>
            <person name="Sarai C."/>
            <person name="Schaack S."/>
            <person name="Shirato S."/>
            <person name="Slamovits C.H."/>
            <person name="Spencer D.F."/>
            <person name="Suzuki S."/>
            <person name="Worden A.Z."/>
            <person name="Zauner S."/>
            <person name="Barry K."/>
            <person name="Bell C."/>
            <person name="Bharti A.K."/>
            <person name="Crow J.A."/>
            <person name="Grimwood J."/>
            <person name="Kramer R."/>
            <person name="Lindquist E."/>
            <person name="Lucas S."/>
            <person name="Salamov A."/>
            <person name="McFadden G.I."/>
            <person name="Lane C.E."/>
            <person name="Keeling P.J."/>
            <person name="Gray M.W."/>
            <person name="Grigoriev I.V."/>
            <person name="Archibald J.M."/>
        </authorList>
    </citation>
    <scope>NUCLEOTIDE SEQUENCE</scope>
    <source>
        <strain evidence="2 4">CCMP2712</strain>
    </source>
</reference>
<dbReference type="InterPro" id="IPR050122">
    <property type="entry name" value="RTK"/>
</dbReference>
<dbReference type="OrthoDB" id="4062651at2759"/>
<organism evidence="2">
    <name type="scientific">Guillardia theta (strain CCMP2712)</name>
    <name type="common">Cryptophyte</name>
    <dbReference type="NCBI Taxonomy" id="905079"/>
    <lineage>
        <taxon>Eukaryota</taxon>
        <taxon>Cryptophyceae</taxon>
        <taxon>Pyrenomonadales</taxon>
        <taxon>Geminigeraceae</taxon>
        <taxon>Guillardia</taxon>
    </lineage>
</organism>
<reference evidence="4" key="2">
    <citation type="submission" date="2012-11" db="EMBL/GenBank/DDBJ databases">
        <authorList>
            <person name="Kuo A."/>
            <person name="Curtis B.A."/>
            <person name="Tanifuji G."/>
            <person name="Burki F."/>
            <person name="Gruber A."/>
            <person name="Irimia M."/>
            <person name="Maruyama S."/>
            <person name="Arias M.C."/>
            <person name="Ball S.G."/>
            <person name="Gile G.H."/>
            <person name="Hirakawa Y."/>
            <person name="Hopkins J.F."/>
            <person name="Rensing S.A."/>
            <person name="Schmutz J."/>
            <person name="Symeonidi A."/>
            <person name="Elias M."/>
            <person name="Eveleigh R.J."/>
            <person name="Herman E.K."/>
            <person name="Klute M.J."/>
            <person name="Nakayama T."/>
            <person name="Obornik M."/>
            <person name="Reyes-Prieto A."/>
            <person name="Armbrust E.V."/>
            <person name="Aves S.J."/>
            <person name="Beiko R.G."/>
            <person name="Coutinho P."/>
            <person name="Dacks J.B."/>
            <person name="Durnford D.G."/>
            <person name="Fast N.M."/>
            <person name="Green B.R."/>
            <person name="Grisdale C."/>
            <person name="Hempe F."/>
            <person name="Henrissat B."/>
            <person name="Hoppner M.P."/>
            <person name="Ishida K.-I."/>
            <person name="Kim E."/>
            <person name="Koreny L."/>
            <person name="Kroth P.G."/>
            <person name="Liu Y."/>
            <person name="Malik S.-B."/>
            <person name="Maier U.G."/>
            <person name="McRose D."/>
            <person name="Mock T."/>
            <person name="Neilson J.A."/>
            <person name="Onodera N.T."/>
            <person name="Poole A.M."/>
            <person name="Pritham E.J."/>
            <person name="Richards T.A."/>
            <person name="Rocap G."/>
            <person name="Roy S.W."/>
            <person name="Sarai C."/>
            <person name="Schaack S."/>
            <person name="Shirato S."/>
            <person name="Slamovits C.H."/>
            <person name="Spencer D.F."/>
            <person name="Suzuki S."/>
            <person name="Worden A.Z."/>
            <person name="Zauner S."/>
            <person name="Barry K."/>
            <person name="Bell C."/>
            <person name="Bharti A.K."/>
            <person name="Crow J.A."/>
            <person name="Grimwood J."/>
            <person name="Kramer R."/>
            <person name="Lindquist E."/>
            <person name="Lucas S."/>
            <person name="Salamov A."/>
            <person name="McFadden G.I."/>
            <person name="Lane C.E."/>
            <person name="Keeling P.J."/>
            <person name="Gray M.W."/>
            <person name="Grigoriev I.V."/>
            <person name="Archibald J.M."/>
        </authorList>
    </citation>
    <scope>NUCLEOTIDE SEQUENCE</scope>
    <source>
        <strain evidence="4">CCMP2712</strain>
    </source>
</reference>
<keyword evidence="4" id="KW-1185">Reference proteome</keyword>
<evidence type="ECO:0000313" key="2">
    <source>
        <dbReference type="EMBL" id="EKX44916.1"/>
    </source>
</evidence>
<dbReference type="HOGENOM" id="CLU_000288_7_26_1"/>
<dbReference type="RefSeq" id="XP_005831896.1">
    <property type="nucleotide sequence ID" value="XM_005831839.1"/>
</dbReference>
<evidence type="ECO:0000313" key="4">
    <source>
        <dbReference type="Proteomes" id="UP000011087"/>
    </source>
</evidence>
<dbReference type="Gene3D" id="1.10.510.10">
    <property type="entry name" value="Transferase(Phosphotransferase) domain 1"/>
    <property type="match status" value="1"/>
</dbReference>
<dbReference type="EnsemblProtists" id="EKX44916">
    <property type="protein sequence ID" value="EKX44916"/>
    <property type="gene ID" value="GUITHDRAFT_94912"/>
</dbReference>